<dbReference type="GO" id="GO:0016787">
    <property type="term" value="F:hydrolase activity"/>
    <property type="evidence" value="ECO:0007669"/>
    <property type="project" value="UniProtKB-KW"/>
</dbReference>
<keyword evidence="2" id="KW-0699">rRNA-binding</keyword>
<sequence length="185" mass="20858">MKKDTPSHSSLSNDDISLFRQTITGAKVFKQDTHRFDTKPKVSQAKQFAQQKKQAQSEFFFSDVYIPDIDTHGTVKYVKPGQDSFLAKQLRRGDFAPDLTLDLHGLNKELAKDELAGLIHECKKQHYYCACVVHGIGGGVLKHKVPQYLVQHPDVIAMHQAPLEYGGRGAVLILINLPQSDEFRR</sequence>
<keyword evidence="4" id="KW-0378">Hydrolase</keyword>
<dbReference type="AlphaFoldDB" id="A0A0F9PP56"/>
<dbReference type="PANTHER" id="PTHR35562">
    <property type="entry name" value="DNA ENDONUCLEASE SMRA-RELATED"/>
    <property type="match status" value="1"/>
</dbReference>
<dbReference type="EMBL" id="LAZR01002724">
    <property type="protein sequence ID" value="KKN26377.1"/>
    <property type="molecule type" value="Genomic_DNA"/>
</dbReference>
<dbReference type="Gene3D" id="3.30.1370.110">
    <property type="match status" value="1"/>
</dbReference>
<evidence type="ECO:0000313" key="7">
    <source>
        <dbReference type="EMBL" id="KKN26377.1"/>
    </source>
</evidence>
<dbReference type="Pfam" id="PF01713">
    <property type="entry name" value="Smr"/>
    <property type="match status" value="1"/>
</dbReference>
<dbReference type="HAMAP" id="MF_01042">
    <property type="entry name" value="SmrB"/>
    <property type="match status" value="1"/>
</dbReference>
<gene>
    <name evidence="7" type="ORF">LCGC14_0875380</name>
</gene>
<name>A0A0F9PP56_9ZZZZ</name>
<keyword evidence="5" id="KW-0694">RNA-binding</keyword>
<feature type="domain" description="Smr" evidence="6">
    <location>
        <begin position="101"/>
        <end position="176"/>
    </location>
</feature>
<dbReference type="GO" id="GO:0004519">
    <property type="term" value="F:endonuclease activity"/>
    <property type="evidence" value="ECO:0007669"/>
    <property type="project" value="UniProtKB-KW"/>
</dbReference>
<dbReference type="NCBIfam" id="NF003432">
    <property type="entry name" value="PRK04946.1"/>
    <property type="match status" value="1"/>
</dbReference>
<protein>
    <recommendedName>
        <fullName evidence="6">Smr domain-containing protein</fullName>
    </recommendedName>
</protein>
<proteinExistence type="inferred from homology"/>
<evidence type="ECO:0000256" key="3">
    <source>
        <dbReference type="ARBA" id="ARBA00022759"/>
    </source>
</evidence>
<keyword evidence="3" id="KW-0255">Endonuclease</keyword>
<dbReference type="GO" id="GO:0019843">
    <property type="term" value="F:rRNA binding"/>
    <property type="evidence" value="ECO:0007669"/>
    <property type="project" value="UniProtKB-KW"/>
</dbReference>
<keyword evidence="1" id="KW-0540">Nuclease</keyword>
<dbReference type="SMART" id="SM00463">
    <property type="entry name" value="SMR"/>
    <property type="match status" value="1"/>
</dbReference>
<reference evidence="7" key="1">
    <citation type="journal article" date="2015" name="Nature">
        <title>Complex archaea that bridge the gap between prokaryotes and eukaryotes.</title>
        <authorList>
            <person name="Spang A."/>
            <person name="Saw J.H."/>
            <person name="Jorgensen S.L."/>
            <person name="Zaremba-Niedzwiedzka K."/>
            <person name="Martijn J."/>
            <person name="Lind A.E."/>
            <person name="van Eijk R."/>
            <person name="Schleper C."/>
            <person name="Guy L."/>
            <person name="Ettema T.J."/>
        </authorList>
    </citation>
    <scope>NUCLEOTIDE SEQUENCE</scope>
</reference>
<evidence type="ECO:0000259" key="6">
    <source>
        <dbReference type="PROSITE" id="PS50828"/>
    </source>
</evidence>
<evidence type="ECO:0000256" key="2">
    <source>
        <dbReference type="ARBA" id="ARBA00022730"/>
    </source>
</evidence>
<comment type="caution">
    <text evidence="7">The sequence shown here is derived from an EMBL/GenBank/DDBJ whole genome shotgun (WGS) entry which is preliminary data.</text>
</comment>
<dbReference type="PANTHER" id="PTHR35562:SF1">
    <property type="entry name" value="UPF0115 PROTEIN YFCN"/>
    <property type="match status" value="1"/>
</dbReference>
<accession>A0A0F9PP56</accession>
<dbReference type="PROSITE" id="PS50828">
    <property type="entry name" value="SMR"/>
    <property type="match status" value="1"/>
</dbReference>
<evidence type="ECO:0000256" key="1">
    <source>
        <dbReference type="ARBA" id="ARBA00022722"/>
    </source>
</evidence>
<dbReference type="SUPFAM" id="SSF160443">
    <property type="entry name" value="SMR domain-like"/>
    <property type="match status" value="1"/>
</dbReference>
<dbReference type="InterPro" id="IPR002625">
    <property type="entry name" value="Smr_dom"/>
</dbReference>
<evidence type="ECO:0000256" key="4">
    <source>
        <dbReference type="ARBA" id="ARBA00022801"/>
    </source>
</evidence>
<organism evidence="7">
    <name type="scientific">marine sediment metagenome</name>
    <dbReference type="NCBI Taxonomy" id="412755"/>
    <lineage>
        <taxon>unclassified sequences</taxon>
        <taxon>metagenomes</taxon>
        <taxon>ecological metagenomes</taxon>
    </lineage>
</organism>
<dbReference type="InterPro" id="IPR022990">
    <property type="entry name" value="SmrB-like"/>
</dbReference>
<dbReference type="InterPro" id="IPR036063">
    <property type="entry name" value="Smr_dom_sf"/>
</dbReference>
<evidence type="ECO:0000256" key="5">
    <source>
        <dbReference type="ARBA" id="ARBA00022884"/>
    </source>
</evidence>